<organism evidence="3">
    <name type="scientific">Burkholderia sp. (strain CCGE1003)</name>
    <dbReference type="NCBI Taxonomy" id="640512"/>
    <lineage>
        <taxon>Bacteria</taxon>
        <taxon>Pseudomonadati</taxon>
        <taxon>Pseudomonadota</taxon>
        <taxon>Betaproteobacteria</taxon>
        <taxon>Burkholderiales</taxon>
        <taxon>Burkholderiaceae</taxon>
        <taxon>Burkholderia</taxon>
    </lineage>
</organism>
<keyword evidence="2" id="KW-0732">Signal</keyword>
<feature type="chain" id="PRO_5003152186" evidence="2">
    <location>
        <begin position="24"/>
        <end position="82"/>
    </location>
</feature>
<name>E1TFP3_BURSG</name>
<sequence length="82" mass="8911">MNRSVWALMIVASLSLEIRTVFAEDVAANSPDHLAANPKKKESVGVCDDPNRTGMSCGTHIGNSDSDLEDKNRAIVRYARGH</sequence>
<accession>E1TFP3</accession>
<dbReference type="KEGG" id="bgf:BC1003_5589"/>
<evidence type="ECO:0000313" key="3">
    <source>
        <dbReference type="EMBL" id="ADN61507.1"/>
    </source>
</evidence>
<protein>
    <submittedName>
        <fullName evidence="3">Uncharacterized protein</fullName>
    </submittedName>
</protein>
<dbReference type="HOGENOM" id="CLU_2551863_0_0_4"/>
<dbReference type="AlphaFoldDB" id="E1TFP3"/>
<evidence type="ECO:0000256" key="1">
    <source>
        <dbReference type="SAM" id="MobiDB-lite"/>
    </source>
</evidence>
<reference evidence="3" key="1">
    <citation type="submission" date="2010-09" db="EMBL/GenBank/DDBJ databases">
        <title>Complete sequence of chromosome2 of Burkholderia sp. CCGE1003.</title>
        <authorList>
            <consortium name="US DOE Joint Genome Institute"/>
            <person name="Lucas S."/>
            <person name="Copeland A."/>
            <person name="Lapidus A."/>
            <person name="Cheng J.-F."/>
            <person name="Bruce D."/>
            <person name="Goodwin L."/>
            <person name="Pitluck S."/>
            <person name="Daligault H."/>
            <person name="Davenport K."/>
            <person name="Detter J.C."/>
            <person name="Han C."/>
            <person name="Tapia R."/>
            <person name="Land M."/>
            <person name="Hauser L."/>
            <person name="Jeffries C."/>
            <person name="Kyrpides N."/>
            <person name="Ivanova N."/>
            <person name="Ovchinnikova G."/>
            <person name="Martinez-Romero E."/>
            <person name="Rogel M.A."/>
            <person name="Auchtung J."/>
            <person name="Tiedje J.M."/>
            <person name="Woyke T."/>
        </authorList>
    </citation>
    <scope>NUCLEOTIDE SEQUENCE</scope>
    <source>
        <strain evidence="3">CCGE1003</strain>
    </source>
</reference>
<dbReference type="EMBL" id="CP002218">
    <property type="protein sequence ID" value="ADN61507.1"/>
    <property type="molecule type" value="Genomic_DNA"/>
</dbReference>
<evidence type="ECO:0000256" key="2">
    <source>
        <dbReference type="SAM" id="SignalP"/>
    </source>
</evidence>
<gene>
    <name evidence="3" type="ordered locus">BC1003_5589</name>
</gene>
<feature type="signal peptide" evidence="2">
    <location>
        <begin position="1"/>
        <end position="23"/>
    </location>
</feature>
<proteinExistence type="predicted"/>
<feature type="region of interest" description="Disordered" evidence="1">
    <location>
        <begin position="32"/>
        <end position="51"/>
    </location>
</feature>